<gene>
    <name evidence="1" type="ORF">SAMN00790413_05240</name>
</gene>
<proteinExistence type="predicted"/>
<reference evidence="1 2" key="1">
    <citation type="submission" date="2017-04" db="EMBL/GenBank/DDBJ databases">
        <authorList>
            <person name="Afonso C.L."/>
            <person name="Miller P.J."/>
            <person name="Scott M.A."/>
            <person name="Spackman E."/>
            <person name="Goraichik I."/>
            <person name="Dimitrov K.M."/>
            <person name="Suarez D.L."/>
            <person name="Swayne D.E."/>
        </authorList>
    </citation>
    <scope>NUCLEOTIDE SEQUENCE [LARGE SCALE GENOMIC DNA]</scope>
    <source>
        <strain evidence="1 2">KR-140</strain>
    </source>
</reference>
<dbReference type="GO" id="GO:0051276">
    <property type="term" value="P:chromosome organization"/>
    <property type="evidence" value="ECO:0007669"/>
    <property type="project" value="InterPro"/>
</dbReference>
<dbReference type="STRING" id="695939.SAMN00790413_05240"/>
<organism evidence="1 2">
    <name type="scientific">Deinococcus hopiensis KR-140</name>
    <dbReference type="NCBI Taxonomy" id="695939"/>
    <lineage>
        <taxon>Bacteria</taxon>
        <taxon>Thermotogati</taxon>
        <taxon>Deinococcota</taxon>
        <taxon>Deinococci</taxon>
        <taxon>Deinococcales</taxon>
        <taxon>Deinococcaceae</taxon>
        <taxon>Deinococcus</taxon>
    </lineage>
</organism>
<dbReference type="AlphaFoldDB" id="A0A1W1UU59"/>
<accession>A0A1W1UU59</accession>
<sequence length="240" mass="26957">MTDAPKQPTAEELGAALADKDRVLADAYLATFNKRKAGIAAKYSENSKKYLFRFRRPDVQAYIKARLSEEVMSAEEVLARLSLRASIDGSDFFEQESYEVPVFESRSIQELIDNAEAKVGRMNAIDPELLKSAIESEQRRIADWEVQLAMDPEATYQKQVGTRTETRIVPSLKAAERNGVLQFVEGTEYGPNGLKFKWADPVKALELIGKHHKLFTERTEHSGSLDLGVKYIVGLSEDDL</sequence>
<keyword evidence="2" id="KW-1185">Reference proteome</keyword>
<dbReference type="InterPro" id="IPR005335">
    <property type="entry name" value="Terminase_ssu"/>
</dbReference>
<evidence type="ECO:0000313" key="2">
    <source>
        <dbReference type="Proteomes" id="UP000192582"/>
    </source>
</evidence>
<name>A0A1W1UU59_9DEIO</name>
<evidence type="ECO:0000313" key="1">
    <source>
        <dbReference type="EMBL" id="SMB84688.1"/>
    </source>
</evidence>
<dbReference type="Pfam" id="PF03592">
    <property type="entry name" value="Terminase_2"/>
    <property type="match status" value="1"/>
</dbReference>
<dbReference type="EMBL" id="FWWU01000007">
    <property type="protein sequence ID" value="SMB84688.1"/>
    <property type="molecule type" value="Genomic_DNA"/>
</dbReference>
<dbReference type="OrthoDB" id="66938at2"/>
<protein>
    <submittedName>
        <fullName evidence="1">Phage terminase, small subunit</fullName>
    </submittedName>
</protein>
<dbReference type="Proteomes" id="UP000192582">
    <property type="component" value="Unassembled WGS sequence"/>
</dbReference>
<dbReference type="RefSeq" id="WP_084047033.1">
    <property type="nucleotide sequence ID" value="NZ_FWWU01000007.1"/>
</dbReference>